<evidence type="ECO:0000313" key="3">
    <source>
        <dbReference type="EMBL" id="AMP34560.1"/>
    </source>
</evidence>
<evidence type="ECO:0000313" key="2">
    <source>
        <dbReference type="EMBL" id="AMP34504.1"/>
    </source>
</evidence>
<name>A0A142BMZ7_SHIDY</name>
<dbReference type="EMBL" id="KT777638">
    <property type="protein sequence ID" value="AMP34504.1"/>
    <property type="molecule type" value="Genomic_DNA"/>
</dbReference>
<evidence type="ECO:0000313" key="4">
    <source>
        <dbReference type="EMBL" id="AMP34673.1"/>
    </source>
</evidence>
<accession>A0A142BMZ7</accession>
<sequence length="75" mass="8312">MGVTISLSPPVPSHQIVDDNFTAKFTGAIGFVIPVQPSEDVDHPSLKHLILILVQLFKCAQNVRFADFRKIIVLQ</sequence>
<dbReference type="EMBL" id="KT777641">
    <property type="protein sequence ID" value="AMP34673.1"/>
    <property type="molecule type" value="Genomic_DNA"/>
</dbReference>
<dbReference type="EMBL" id="KT777637">
    <property type="protein sequence ID" value="AMP34455.1"/>
    <property type="molecule type" value="Genomic_DNA"/>
</dbReference>
<dbReference type="AlphaFoldDB" id="A0A142BMZ7"/>
<reference evidence="1" key="1">
    <citation type="journal article" date="2016" name="Nat. Microbiol.">
        <title>Global phylogeography and evolutionary history of Shigella dysenteriae type 1.</title>
        <authorList>
            <person name="Njamkepo E."/>
            <person name="Fawal N."/>
            <person name="Tran-Dien A."/>
            <person name="Hawkey J."/>
            <person name="Strockbine N."/>
            <person name="Jenkins C."/>
            <person name="Talukder K.A."/>
            <person name="Bercion R."/>
            <person name="Kuleshov K."/>
            <person name="Kolinska R."/>
            <person name="Russell J.E."/>
            <person name="Kaftyreva L."/>
            <person name="Accou-Demartin M."/>
            <person name="Karas A."/>
            <person name="Vandenberg O."/>
            <person name="Mather A.E."/>
            <person name="Mason C.J."/>
            <person name="Page A.J."/>
            <person name="Ramamurthy T."/>
            <person name="Bizet C."/>
            <person name="Gamian A."/>
            <person name="Carle I."/>
            <person name="Sow A.G."/>
            <person name="Bouchier C."/>
            <person name="Wester A.L."/>
            <person name="Lejay-Collin M."/>
            <person name="Fonkoua M.C."/>
            <person name="Hello S.L."/>
            <person name="Blaser M.J."/>
            <person name="Jernberg C."/>
            <person name="Ruckly C."/>
            <person name="Merens A."/>
            <person name="Page A.L."/>
            <person name="Aslett M."/>
            <person name="Roggentin P."/>
            <person name="Fruth A."/>
            <person name="Denamur E."/>
            <person name="Venkatesan M."/>
            <person name="Bercovier H."/>
            <person name="Bodhidatta L."/>
            <person name="Chiou C.S."/>
            <person name="Clermont D."/>
            <person name="Colonna B."/>
            <person name="Egorova S."/>
            <person name="Pazhani G.P."/>
            <person name="Ezernitchi A.V."/>
            <person name="Guigon G."/>
            <person name="Harris S.R."/>
            <person name="Izumiya H."/>
            <person name="Korzeniowska-Kowal A."/>
            <person name="Lutynska A."/>
            <person name="Gouali M."/>
            <person name="Grimont F."/>
            <person name="Langendorf C."/>
            <person name="Marejkova M."/>
            <person name="Peterson L.A."/>
            <person name="Perez-Perez G."/>
            <person name="Ngandjio A."/>
            <person name="Podkolzin A."/>
            <person name="Souche E."/>
            <person name="Makarova M."/>
            <person name="Shipulin G.A."/>
            <person name="Ye C."/>
            <person name="Zemlickova H."/>
            <person name="Herpay M."/>
            <person name="Grimont P.A."/>
            <person name="Parkhill J."/>
            <person name="Sansonetti P."/>
            <person name="Holt K.E."/>
            <person name="Brisse S."/>
            <person name="Thomson N.R."/>
            <person name="Weill F.X."/>
        </authorList>
    </citation>
    <scope>NUCLEOTIDE SEQUENCE</scope>
    <source>
        <strain evidence="3">17-89</strain>
        <strain evidence="1">40-81</strain>
        <strain evidence="4">99-9324</strain>
        <strain evidence="2">ZB4</strain>
    </source>
</reference>
<protein>
    <submittedName>
        <fullName evidence="1">Uncharacterized protein</fullName>
    </submittedName>
</protein>
<organism evidence="1">
    <name type="scientific">Shigella dysenteriae 1</name>
    <dbReference type="NCBI Taxonomy" id="984897"/>
    <lineage>
        <taxon>Bacteria</taxon>
        <taxon>Pseudomonadati</taxon>
        <taxon>Pseudomonadota</taxon>
        <taxon>Gammaproteobacteria</taxon>
        <taxon>Enterobacterales</taxon>
        <taxon>Enterobacteriaceae</taxon>
        <taxon>Shigella</taxon>
    </lineage>
</organism>
<evidence type="ECO:0000313" key="1">
    <source>
        <dbReference type="EMBL" id="AMP34455.1"/>
    </source>
</evidence>
<proteinExistence type="predicted"/>
<dbReference type="EMBL" id="KT777639">
    <property type="protein sequence ID" value="AMP34560.1"/>
    <property type="molecule type" value="Genomic_DNA"/>
</dbReference>